<sequence length="362" mass="38757">MINFFQNMQKLNSKILSSALLLALSFDIYSAPVVHAASPKVLPQFHVQDQWNLGGKGGWGFLVLDTPAHRLYIPRTDRVMVVDTDSGKLLGEVEGMKNNRELTLDDSGKYGYVTDPTDGSAGYVRVFDRTNFKVVASVPTGAVPNAIVFDPTSKSVVAFNSHSHSATIIDSANNQVTATVPLAGRPGSAISDGTGSVFVTLPASGEIARIDVAAKKVSATWQLTPCTGPSGLAVDTGRHQLFTACEDHKLVSVSTDTGEVVVLGDAPLNAGDIDFDVQHNLLFVADATGELSIFRRDSALKYSRVQQVKTQPGARTMAVDPKYVKAYLVTSKFGQNTSAVSEELQYRPTPIPGTFSVIIVGR</sequence>
<feature type="signal peptide" evidence="1">
    <location>
        <begin position="1"/>
        <end position="36"/>
    </location>
</feature>
<proteinExistence type="predicted"/>
<dbReference type="PANTHER" id="PTHR47197:SF3">
    <property type="entry name" value="DIHYDRO-HEME D1 DEHYDROGENASE"/>
    <property type="match status" value="1"/>
</dbReference>
<dbReference type="EMBL" id="CP132942">
    <property type="protein sequence ID" value="XCB35253.1"/>
    <property type="molecule type" value="Genomic_DNA"/>
</dbReference>
<gene>
    <name evidence="2" type="ORF">RBB77_10255</name>
</gene>
<feature type="chain" id="PRO_5043470721" evidence="1">
    <location>
        <begin position="37"/>
        <end position="362"/>
    </location>
</feature>
<dbReference type="InterPro" id="IPR011048">
    <property type="entry name" value="Haem_d1_sf"/>
</dbReference>
<evidence type="ECO:0000256" key="1">
    <source>
        <dbReference type="SAM" id="SignalP"/>
    </source>
</evidence>
<dbReference type="SUPFAM" id="SSF51004">
    <property type="entry name" value="C-terminal (heme d1) domain of cytochrome cd1-nitrite reductase"/>
    <property type="match status" value="1"/>
</dbReference>
<dbReference type="InterPro" id="IPR015943">
    <property type="entry name" value="WD40/YVTN_repeat-like_dom_sf"/>
</dbReference>
<organism evidence="2">
    <name type="scientific">Tunturiibacter psychrotolerans</name>
    <dbReference type="NCBI Taxonomy" id="3069686"/>
    <lineage>
        <taxon>Bacteria</taxon>
        <taxon>Pseudomonadati</taxon>
        <taxon>Acidobacteriota</taxon>
        <taxon>Terriglobia</taxon>
        <taxon>Terriglobales</taxon>
        <taxon>Acidobacteriaceae</taxon>
        <taxon>Tunturiibacter</taxon>
    </lineage>
</organism>
<reference evidence="2" key="1">
    <citation type="submission" date="2023-08" db="EMBL/GenBank/DDBJ databases">
        <authorList>
            <person name="Messyasz A."/>
            <person name="Mannisto M.K."/>
            <person name="Kerkhof L.J."/>
            <person name="Haggblom M."/>
        </authorList>
    </citation>
    <scope>NUCLEOTIDE SEQUENCE</scope>
    <source>
        <strain evidence="2">X5P6</strain>
    </source>
</reference>
<name>A0AAU7ZWN0_9BACT</name>
<keyword evidence="1" id="KW-0732">Signal</keyword>
<protein>
    <submittedName>
        <fullName evidence="2">YncE family protein</fullName>
    </submittedName>
</protein>
<accession>A0AAU7ZWN0</accession>
<dbReference type="InterPro" id="IPR051200">
    <property type="entry name" value="Host-pathogen_enzymatic-act"/>
</dbReference>
<dbReference type="Gene3D" id="2.130.10.10">
    <property type="entry name" value="YVTN repeat-like/Quinoprotein amine dehydrogenase"/>
    <property type="match status" value="2"/>
</dbReference>
<dbReference type="RefSeq" id="WP_353067122.1">
    <property type="nucleotide sequence ID" value="NZ_CP132942.1"/>
</dbReference>
<dbReference type="KEGG" id="tpsc:RBB77_10255"/>
<reference evidence="2" key="2">
    <citation type="journal article" date="2024" name="Environ. Microbiol.">
        <title>Genome analysis and description of Tunturibacter gen. nov. expands the diversity of Terriglobia in tundra soils.</title>
        <authorList>
            <person name="Messyasz A."/>
            <person name="Mannisto M.K."/>
            <person name="Kerkhof L.J."/>
            <person name="Haggblom M.M."/>
        </authorList>
    </citation>
    <scope>NUCLEOTIDE SEQUENCE</scope>
    <source>
        <strain evidence="2">X5P6</strain>
    </source>
</reference>
<evidence type="ECO:0000313" key="2">
    <source>
        <dbReference type="EMBL" id="XCB35253.1"/>
    </source>
</evidence>
<dbReference type="PANTHER" id="PTHR47197">
    <property type="entry name" value="PROTEIN NIRF"/>
    <property type="match status" value="1"/>
</dbReference>
<dbReference type="AlphaFoldDB" id="A0AAU7ZWN0"/>